<name>A0AAV7PG43_PLEWA</name>
<gene>
    <name evidence="2" type="ORF">NDU88_005574</name>
</gene>
<organism evidence="2 3">
    <name type="scientific">Pleurodeles waltl</name>
    <name type="common">Iberian ribbed newt</name>
    <dbReference type="NCBI Taxonomy" id="8319"/>
    <lineage>
        <taxon>Eukaryota</taxon>
        <taxon>Metazoa</taxon>
        <taxon>Chordata</taxon>
        <taxon>Craniata</taxon>
        <taxon>Vertebrata</taxon>
        <taxon>Euteleostomi</taxon>
        <taxon>Amphibia</taxon>
        <taxon>Batrachia</taxon>
        <taxon>Caudata</taxon>
        <taxon>Salamandroidea</taxon>
        <taxon>Salamandridae</taxon>
        <taxon>Pleurodelinae</taxon>
        <taxon>Pleurodeles</taxon>
    </lineage>
</organism>
<keyword evidence="3" id="KW-1185">Reference proteome</keyword>
<feature type="compositionally biased region" description="Polar residues" evidence="1">
    <location>
        <begin position="49"/>
        <end position="58"/>
    </location>
</feature>
<reference evidence="2" key="1">
    <citation type="journal article" date="2022" name="bioRxiv">
        <title>Sequencing and chromosome-scale assembly of the giantPleurodeles waltlgenome.</title>
        <authorList>
            <person name="Brown T."/>
            <person name="Elewa A."/>
            <person name="Iarovenko S."/>
            <person name="Subramanian E."/>
            <person name="Araus A.J."/>
            <person name="Petzold A."/>
            <person name="Susuki M."/>
            <person name="Suzuki K.-i.T."/>
            <person name="Hayashi T."/>
            <person name="Toyoda A."/>
            <person name="Oliveira C."/>
            <person name="Osipova E."/>
            <person name="Leigh N.D."/>
            <person name="Simon A."/>
            <person name="Yun M.H."/>
        </authorList>
    </citation>
    <scope>NUCLEOTIDE SEQUENCE</scope>
    <source>
        <strain evidence="2">20211129_DDA</strain>
        <tissue evidence="2">Liver</tissue>
    </source>
</reference>
<feature type="region of interest" description="Disordered" evidence="1">
    <location>
        <begin position="1"/>
        <end position="64"/>
    </location>
</feature>
<proteinExistence type="predicted"/>
<dbReference type="EMBL" id="JANPWB010000011">
    <property type="protein sequence ID" value="KAJ1127171.1"/>
    <property type="molecule type" value="Genomic_DNA"/>
</dbReference>
<comment type="caution">
    <text evidence="2">The sequence shown here is derived from an EMBL/GenBank/DDBJ whole genome shotgun (WGS) entry which is preliminary data.</text>
</comment>
<evidence type="ECO:0000313" key="3">
    <source>
        <dbReference type="Proteomes" id="UP001066276"/>
    </source>
</evidence>
<accession>A0AAV7PG43</accession>
<evidence type="ECO:0000256" key="1">
    <source>
        <dbReference type="SAM" id="MobiDB-lite"/>
    </source>
</evidence>
<protein>
    <submittedName>
        <fullName evidence="2">Uncharacterized protein</fullName>
    </submittedName>
</protein>
<sequence length="88" mass="9914">MQATTQEQESDNSDDQEEEEEENDLATEPKPEEMPTELRSPAKSVARSHVSSASLSQSDLEDRRVEKDLKLQLAKLKLTAEENKTAIK</sequence>
<dbReference type="AlphaFoldDB" id="A0AAV7PG43"/>
<evidence type="ECO:0000313" key="2">
    <source>
        <dbReference type="EMBL" id="KAJ1127171.1"/>
    </source>
</evidence>
<dbReference type="Proteomes" id="UP001066276">
    <property type="component" value="Chromosome 7"/>
</dbReference>
<feature type="compositionally biased region" description="Acidic residues" evidence="1">
    <location>
        <begin position="8"/>
        <end position="25"/>
    </location>
</feature>